<feature type="binding site" evidence="4">
    <location>
        <position position="304"/>
    </location>
    <ligand>
        <name>Zn(2+)</name>
        <dbReference type="ChEBI" id="CHEBI:29105"/>
    </ligand>
</feature>
<keyword evidence="1 4" id="KW-0479">Metal-binding</keyword>
<evidence type="ECO:0000256" key="3">
    <source>
        <dbReference type="ARBA" id="ARBA00022833"/>
    </source>
</evidence>
<evidence type="ECO:0000256" key="4">
    <source>
        <dbReference type="HAMAP-Rule" id="MF_01281"/>
    </source>
</evidence>
<dbReference type="InterPro" id="IPR006680">
    <property type="entry name" value="Amidohydro-rel"/>
</dbReference>
<feature type="binding site" evidence="4">
    <location>
        <position position="66"/>
    </location>
    <ligand>
        <name>Zn(2+)</name>
        <dbReference type="ChEBI" id="CHEBI:29105"/>
    </ligand>
</feature>
<dbReference type="GO" id="GO:0090614">
    <property type="term" value="F:5'-methylthioadenosine deaminase activity"/>
    <property type="evidence" value="ECO:0007669"/>
    <property type="project" value="UniProtKB-UniRule"/>
</dbReference>
<feature type="binding site" evidence="4">
    <location>
        <position position="189"/>
    </location>
    <ligand>
        <name>substrate</name>
    </ligand>
</feature>
<dbReference type="CDD" id="cd01298">
    <property type="entry name" value="ATZ_TRZ_like"/>
    <property type="match status" value="1"/>
</dbReference>
<feature type="binding site" evidence="4">
    <location>
        <position position="304"/>
    </location>
    <ligand>
        <name>substrate</name>
    </ligand>
</feature>
<organism evidence="6">
    <name type="scientific">Desulfatirhabdium butyrativorans</name>
    <dbReference type="NCBI Taxonomy" id="340467"/>
    <lineage>
        <taxon>Bacteria</taxon>
        <taxon>Pseudomonadati</taxon>
        <taxon>Thermodesulfobacteriota</taxon>
        <taxon>Desulfobacteria</taxon>
        <taxon>Desulfobacterales</taxon>
        <taxon>Desulfatirhabdiaceae</taxon>
        <taxon>Desulfatirhabdium</taxon>
    </lineage>
</organism>
<evidence type="ECO:0000256" key="1">
    <source>
        <dbReference type="ARBA" id="ARBA00022723"/>
    </source>
</evidence>
<comment type="caution">
    <text evidence="4">Lacks conserved residue(s) required for the propagation of feature annotation.</text>
</comment>
<dbReference type="HAMAP" id="MF_01281">
    <property type="entry name" value="MTA_SAH_deamin"/>
    <property type="match status" value="1"/>
</dbReference>
<dbReference type="InterPro" id="IPR032466">
    <property type="entry name" value="Metal_Hydrolase"/>
</dbReference>
<comment type="similarity">
    <text evidence="4">Belongs to the metallo-dependent hydrolases superfamily. MTA/SAH deaminase family.</text>
</comment>
<feature type="binding site" evidence="4">
    <location>
        <position position="216"/>
    </location>
    <ligand>
        <name>Zn(2+)</name>
        <dbReference type="ChEBI" id="CHEBI:29105"/>
    </ligand>
</feature>
<dbReference type="Gene3D" id="2.30.40.10">
    <property type="entry name" value="Urease, subunit C, domain 1"/>
    <property type="match status" value="1"/>
</dbReference>
<dbReference type="PANTHER" id="PTHR43794">
    <property type="entry name" value="AMINOHYDROLASE SSNA-RELATED"/>
    <property type="match status" value="1"/>
</dbReference>
<protein>
    <recommendedName>
        <fullName evidence="4">5-methylthioadenosine/S-adenosylhomocysteine deaminase</fullName>
        <shortName evidence="4">MTA/SAH deaminase</shortName>
        <ecNumber evidence="4">3.5.4.28</ecNumber>
        <ecNumber evidence="4">3.5.4.31</ecNumber>
    </recommendedName>
</protein>
<accession>A0A7C4W7L8</accession>
<comment type="catalytic activity">
    <reaction evidence="4">
        <text>S-adenosyl-L-homocysteine + H2O + H(+) = S-inosyl-L-homocysteine + NH4(+)</text>
        <dbReference type="Rhea" id="RHEA:20716"/>
        <dbReference type="ChEBI" id="CHEBI:15377"/>
        <dbReference type="ChEBI" id="CHEBI:15378"/>
        <dbReference type="ChEBI" id="CHEBI:28938"/>
        <dbReference type="ChEBI" id="CHEBI:57856"/>
        <dbReference type="ChEBI" id="CHEBI:57985"/>
        <dbReference type="EC" id="3.5.4.28"/>
    </reaction>
</comment>
<evidence type="ECO:0000256" key="2">
    <source>
        <dbReference type="ARBA" id="ARBA00022801"/>
    </source>
</evidence>
<dbReference type="Pfam" id="PF01979">
    <property type="entry name" value="Amidohydro_1"/>
    <property type="match status" value="1"/>
</dbReference>
<dbReference type="SUPFAM" id="SSF51338">
    <property type="entry name" value="Composite domain of metallo-dependent hydrolases"/>
    <property type="match status" value="1"/>
</dbReference>
<comment type="cofactor">
    <cofactor evidence="4">
        <name>Zn(2+)</name>
        <dbReference type="ChEBI" id="CHEBI:29105"/>
    </cofactor>
    <text evidence="4">Binds 1 zinc ion per subunit.</text>
</comment>
<dbReference type="EMBL" id="DSUH01000357">
    <property type="protein sequence ID" value="HGU34237.1"/>
    <property type="molecule type" value="Genomic_DNA"/>
</dbReference>
<dbReference type="PANTHER" id="PTHR43794:SF11">
    <property type="entry name" value="AMIDOHYDROLASE-RELATED DOMAIN-CONTAINING PROTEIN"/>
    <property type="match status" value="1"/>
</dbReference>
<keyword evidence="3 4" id="KW-0862">Zinc</keyword>
<dbReference type="AlphaFoldDB" id="A0A7C4W7L8"/>
<dbReference type="EC" id="3.5.4.31" evidence="4"/>
<dbReference type="Gene3D" id="3.20.20.140">
    <property type="entry name" value="Metal-dependent hydrolases"/>
    <property type="match status" value="1"/>
</dbReference>
<comment type="function">
    <text evidence="4">Catalyzes the deamination of 5-methylthioadenosine and S-adenosyl-L-homocysteine into 5-methylthioinosine and S-inosyl-L-homocysteine, respectively. Is also able to deaminate adenosine.</text>
</comment>
<reference evidence="6" key="1">
    <citation type="journal article" date="2020" name="mSystems">
        <title>Genome- and Community-Level Interaction Insights into Carbon Utilization and Element Cycling Functions of Hydrothermarchaeota in Hydrothermal Sediment.</title>
        <authorList>
            <person name="Zhou Z."/>
            <person name="Liu Y."/>
            <person name="Xu W."/>
            <person name="Pan J."/>
            <person name="Luo Z.H."/>
            <person name="Li M."/>
        </authorList>
    </citation>
    <scope>NUCLEOTIDE SEQUENCE [LARGE SCALE GENOMIC DNA]</scope>
    <source>
        <strain evidence="6">SpSt-477</strain>
    </source>
</reference>
<feature type="binding site" evidence="4">
    <location>
        <position position="95"/>
    </location>
    <ligand>
        <name>substrate</name>
    </ligand>
</feature>
<comment type="caution">
    <text evidence="6">The sequence shown here is derived from an EMBL/GenBank/DDBJ whole genome shotgun (WGS) entry which is preliminary data.</text>
</comment>
<dbReference type="EC" id="3.5.4.28" evidence="4"/>
<evidence type="ECO:0000259" key="5">
    <source>
        <dbReference type="Pfam" id="PF01979"/>
    </source>
</evidence>
<feature type="domain" description="Amidohydrolase-related" evidence="5">
    <location>
        <begin position="57"/>
        <end position="407"/>
    </location>
</feature>
<comment type="catalytic activity">
    <reaction evidence="4">
        <text>S-methyl-5'-thioadenosine + H2O + H(+) = S-methyl-5'-thioinosine + NH4(+)</text>
        <dbReference type="Rhea" id="RHEA:25025"/>
        <dbReference type="ChEBI" id="CHEBI:15377"/>
        <dbReference type="ChEBI" id="CHEBI:15378"/>
        <dbReference type="ChEBI" id="CHEBI:17509"/>
        <dbReference type="ChEBI" id="CHEBI:28938"/>
        <dbReference type="ChEBI" id="CHEBI:48595"/>
        <dbReference type="EC" id="3.5.4.31"/>
    </reaction>
</comment>
<dbReference type="SUPFAM" id="SSF51556">
    <property type="entry name" value="Metallo-dependent hydrolases"/>
    <property type="match status" value="1"/>
</dbReference>
<dbReference type="InterPro" id="IPR011059">
    <property type="entry name" value="Metal-dep_hydrolase_composite"/>
</dbReference>
<feature type="binding site" evidence="4">
    <location>
        <position position="68"/>
    </location>
    <ligand>
        <name>Zn(2+)</name>
        <dbReference type="ChEBI" id="CHEBI:29105"/>
    </ligand>
</feature>
<evidence type="ECO:0000313" key="6">
    <source>
        <dbReference type="EMBL" id="HGU34237.1"/>
    </source>
</evidence>
<keyword evidence="2 4" id="KW-0378">Hydrolase</keyword>
<feature type="binding site" evidence="4">
    <location>
        <position position="219"/>
    </location>
    <ligand>
        <name>substrate</name>
    </ligand>
</feature>
<dbReference type="GO" id="GO:0050270">
    <property type="term" value="F:S-adenosylhomocysteine deaminase activity"/>
    <property type="evidence" value="ECO:0007669"/>
    <property type="project" value="UniProtKB-UniRule"/>
</dbReference>
<proteinExistence type="inferred from homology"/>
<gene>
    <name evidence="4" type="primary">mtaD</name>
    <name evidence="6" type="ORF">ENS29_15535</name>
</gene>
<dbReference type="FunFam" id="3.20.20.140:FF:000014">
    <property type="entry name" value="5-methylthioadenosine/S-adenosylhomocysteine deaminase"/>
    <property type="match status" value="1"/>
</dbReference>
<sequence length="442" mass="48221">MPDIRIEHATILTVDADFKIIDKGWIAVEADRIVAIGSMAENIPPAASEVVDATGCLVLPGLINAHTHLPMSLFRGLADDLPLFEWLQDHIFPAESAFITPETVRPATLLSCAEMLLSGTTTCCDGYFLESDVARAVCDSGMRAVLGQGVIDHPAPGVPDPSRNIEAARSFLSACEHLSSRIRPSLFCHSPYTCSEETLLRTKALCRETGVRFQIHAAETKWEYEHLKETTGATPIGYLDRLGLLDPDTLLVHAIWVDETDIERIHRSGASVVHTAQSAMKLASGIAPIERYIALGIPTALGTDGSASNNTMDMFREMDITAKLHKIANWDPTVLNSRTVIEMATIQAAKAIGLEREIGSIEVGKKADLVILDAAKPHLAPLYHPESQVVYAARGADVRDTMVDGNWLVRNGKCIAFDLEAVQAEVRRIADEIRRKGPEGHR</sequence>
<dbReference type="InterPro" id="IPR050287">
    <property type="entry name" value="MTA/SAH_deaminase"/>
</dbReference>
<dbReference type="GO" id="GO:0046872">
    <property type="term" value="F:metal ion binding"/>
    <property type="evidence" value="ECO:0007669"/>
    <property type="project" value="UniProtKB-KW"/>
</dbReference>
<dbReference type="InterPro" id="IPR023512">
    <property type="entry name" value="Deaminase_MtaD/DadD"/>
</dbReference>
<name>A0A7C4W7L8_9BACT</name>